<organism evidence="1 2">
    <name type="scientific">Romanomermis culicivorax</name>
    <name type="common">Nematode worm</name>
    <dbReference type="NCBI Taxonomy" id="13658"/>
    <lineage>
        <taxon>Eukaryota</taxon>
        <taxon>Metazoa</taxon>
        <taxon>Ecdysozoa</taxon>
        <taxon>Nematoda</taxon>
        <taxon>Enoplea</taxon>
        <taxon>Dorylaimia</taxon>
        <taxon>Mermithida</taxon>
        <taxon>Mermithoidea</taxon>
        <taxon>Mermithidae</taxon>
        <taxon>Romanomermis</taxon>
    </lineage>
</organism>
<sequence length="59" mass="6979">MNIRMGFDYKQLRYLKWGLLKQNHIHTPRQGHGHGGRDQLDLCNSSAYFSWQNRNFTAA</sequence>
<dbReference type="WBParaSite" id="nRc.2.0.1.t00148-RA">
    <property type="protein sequence ID" value="nRc.2.0.1.t00148-RA"/>
    <property type="gene ID" value="nRc.2.0.1.g00148"/>
</dbReference>
<evidence type="ECO:0000313" key="1">
    <source>
        <dbReference type="Proteomes" id="UP000887565"/>
    </source>
</evidence>
<name>A0A915HEN9_ROMCU</name>
<accession>A0A915HEN9</accession>
<reference evidence="2" key="1">
    <citation type="submission" date="2022-11" db="UniProtKB">
        <authorList>
            <consortium name="WormBaseParasite"/>
        </authorList>
    </citation>
    <scope>IDENTIFICATION</scope>
</reference>
<dbReference type="AlphaFoldDB" id="A0A915HEN9"/>
<protein>
    <submittedName>
        <fullName evidence="2">Uncharacterized protein</fullName>
    </submittedName>
</protein>
<keyword evidence="1" id="KW-1185">Reference proteome</keyword>
<dbReference type="Proteomes" id="UP000887565">
    <property type="component" value="Unplaced"/>
</dbReference>
<proteinExistence type="predicted"/>
<evidence type="ECO:0000313" key="2">
    <source>
        <dbReference type="WBParaSite" id="nRc.2.0.1.t00148-RA"/>
    </source>
</evidence>